<protein>
    <submittedName>
        <fullName evidence="1">Uncharacterized protein</fullName>
    </submittedName>
</protein>
<dbReference type="Proteomes" id="UP000186955">
    <property type="component" value="Unassembled WGS sequence"/>
</dbReference>
<reference evidence="1 2" key="1">
    <citation type="submission" date="2016-10" db="EMBL/GenBank/DDBJ databases">
        <title>Genome sequence of the ascomycete fungus Penicillium subrubescens.</title>
        <authorList>
            <person name="De Vries R.P."/>
            <person name="Peng M."/>
            <person name="Dilokpimol A."/>
            <person name="Hilden K."/>
            <person name="Makela M.R."/>
            <person name="Grigoriev I."/>
            <person name="Riley R."/>
            <person name="Granchi Z."/>
        </authorList>
    </citation>
    <scope>NUCLEOTIDE SEQUENCE [LARGE SCALE GENOMIC DNA]</scope>
    <source>
        <strain evidence="1 2">CBS 132785</strain>
    </source>
</reference>
<accession>A0A1Q5UKZ4</accession>
<organism evidence="1 2">
    <name type="scientific">Penicillium subrubescens</name>
    <dbReference type="NCBI Taxonomy" id="1316194"/>
    <lineage>
        <taxon>Eukaryota</taxon>
        <taxon>Fungi</taxon>
        <taxon>Dikarya</taxon>
        <taxon>Ascomycota</taxon>
        <taxon>Pezizomycotina</taxon>
        <taxon>Eurotiomycetes</taxon>
        <taxon>Eurotiomycetidae</taxon>
        <taxon>Eurotiales</taxon>
        <taxon>Aspergillaceae</taxon>
        <taxon>Penicillium</taxon>
    </lineage>
</organism>
<evidence type="ECO:0000313" key="2">
    <source>
        <dbReference type="Proteomes" id="UP000186955"/>
    </source>
</evidence>
<dbReference type="EMBL" id="MNBE01000157">
    <property type="protein sequence ID" value="OKP13132.1"/>
    <property type="molecule type" value="Genomic_DNA"/>
</dbReference>
<dbReference type="STRING" id="1316194.A0A1Q5UKZ4"/>
<evidence type="ECO:0000313" key="1">
    <source>
        <dbReference type="EMBL" id="OKP13132.1"/>
    </source>
</evidence>
<proteinExistence type="predicted"/>
<sequence length="212" mass="23796">MAEAATACANLRERAIRRATNNTDDLISADLILVQDALAVDLKLQSWGHSLDPDWSHISTHPITNENRPSWVRELLASAGAPEYSTRYSNRLAVCDWNSCRATRIRLHQEIISFISTFLSPIHALNTIKSHSLVLLITLADEIACSVPYALTISPDGTSDLATPEEVPENDLVRGQDFAQRAQWFRTILRFLRDTMGIAKVDIFLKEQRKIS</sequence>
<gene>
    <name evidence="1" type="ORF">PENSUB_1232</name>
</gene>
<name>A0A1Q5UKZ4_9EURO</name>
<keyword evidence="2" id="KW-1185">Reference proteome</keyword>
<dbReference type="AlphaFoldDB" id="A0A1Q5UKZ4"/>
<comment type="caution">
    <text evidence="1">The sequence shown here is derived from an EMBL/GenBank/DDBJ whole genome shotgun (WGS) entry which is preliminary data.</text>
</comment>